<comment type="function">
    <text evidence="5">Repairs 3'-OH/5'-PO4 nicks in duplex RNA or RNA:DNA hybrid in which the broken 3'-OH strand is RNA. The nick ligation reaction entails three nucleotidyl transfer steps. In the first step, the RNA ligase reacts with ATP in the absence of nucleic acid to form a covalent ligase-AMP intermediate and release pyrophosphate. In step 2, the ligase-AMP binds to the nicked duplex nucleic acid and transfers the adenylate to the 5'-PO4 terminus to form an adenylylated nicked intermediate. In step 3, the RNA ligase directs the attack of the nick 3'-OH on the 5'-phosphoanhydride linkage, resulting in a repaired 3' - 5' phosphodiester and release of AMP.</text>
</comment>
<dbReference type="GO" id="GO:0003972">
    <property type="term" value="F:RNA ligase (ATP) activity"/>
    <property type="evidence" value="ECO:0007669"/>
    <property type="project" value="UniProtKB-UniRule"/>
</dbReference>
<evidence type="ECO:0000256" key="1">
    <source>
        <dbReference type="ARBA" id="ARBA00022598"/>
    </source>
</evidence>
<dbReference type="Pfam" id="PF18043">
    <property type="entry name" value="T4_Rnl2_C"/>
    <property type="match status" value="1"/>
</dbReference>
<keyword evidence="2 5" id="KW-0547">Nucleotide-binding</keyword>
<feature type="domain" description="RNA ligase 2 C-terminal" evidence="7">
    <location>
        <begin position="252"/>
        <end position="325"/>
    </location>
</feature>
<feature type="binding site" evidence="5">
    <location>
        <position position="42"/>
    </location>
    <ligand>
        <name>AMP</name>
        <dbReference type="ChEBI" id="CHEBI:456215"/>
    </ligand>
</feature>
<dbReference type="GO" id="GO:0042245">
    <property type="term" value="P:RNA repair"/>
    <property type="evidence" value="ECO:0007669"/>
    <property type="project" value="UniProtKB-UniRule"/>
</dbReference>
<feature type="binding site" evidence="5">
    <location>
        <position position="228"/>
    </location>
    <ligand>
        <name>AMP</name>
        <dbReference type="ChEBI" id="CHEBI:456215"/>
    </ligand>
</feature>
<dbReference type="Gene3D" id="1.10.10.1810">
    <property type="entry name" value="RNA ligase"/>
    <property type="match status" value="1"/>
</dbReference>
<keyword evidence="1 5" id="KW-0436">Ligase</keyword>
<dbReference type="Gene3D" id="3.30.470.30">
    <property type="entry name" value="DNA ligase/mRNA capping enzyme"/>
    <property type="match status" value="1"/>
</dbReference>
<dbReference type="InterPro" id="IPR041948">
    <property type="entry name" value="Rnl1/2_C_sf"/>
</dbReference>
<keyword evidence="3 5" id="KW-0067">ATP-binding</keyword>
<dbReference type="Pfam" id="PF09414">
    <property type="entry name" value="RNA_ligase"/>
    <property type="match status" value="1"/>
</dbReference>
<feature type="binding site" evidence="5">
    <location>
        <position position="61"/>
    </location>
    <ligand>
        <name>AMP</name>
        <dbReference type="ChEBI" id="CHEBI:456215"/>
    </ligand>
</feature>
<dbReference type="KEGG" id="vg:55810040"/>
<dbReference type="InterPro" id="IPR040609">
    <property type="entry name" value="Rnl2_C"/>
</dbReference>
<evidence type="ECO:0000256" key="2">
    <source>
        <dbReference type="ARBA" id="ARBA00022741"/>
    </source>
</evidence>
<keyword evidence="9" id="KW-1185">Reference proteome</keyword>
<feature type="domain" description="RNA ligase" evidence="6">
    <location>
        <begin position="35"/>
        <end position="228"/>
    </location>
</feature>
<organism evidence="8 9">
    <name type="scientific">Acinetobacter phage vB_ApiM_fHyAci03</name>
    <dbReference type="NCBI Taxonomy" id="2269366"/>
    <lineage>
        <taxon>Viruses</taxon>
        <taxon>Duplodnaviria</taxon>
        <taxon>Heunggongvirae</taxon>
        <taxon>Uroviricota</taxon>
        <taxon>Caudoviricetes</taxon>
        <taxon>Pantevenvirales</taxon>
        <taxon>Straboviridae</taxon>
        <taxon>Twarogvirinae</taxon>
        <taxon>Lazarusvirus</taxon>
        <taxon>Lazarusvirus fhyacithree</taxon>
    </lineage>
</organism>
<evidence type="ECO:0000259" key="6">
    <source>
        <dbReference type="Pfam" id="PF09414"/>
    </source>
</evidence>
<feature type="binding site" evidence="5">
    <location>
        <position position="205"/>
    </location>
    <ligand>
        <name>Mg(2+)</name>
        <dbReference type="ChEBI" id="CHEBI:18420"/>
        <label>1</label>
    </ligand>
</feature>
<feature type="binding site" evidence="5">
    <location>
        <position position="40"/>
    </location>
    <ligand>
        <name>AMP</name>
        <dbReference type="ChEBI" id="CHEBI:456215"/>
    </ligand>
</feature>
<keyword evidence="5" id="KW-0692">RNA repair</keyword>
<feature type="region of interest" description="Adenylyltransferase" evidence="5">
    <location>
        <begin position="2"/>
        <end position="235"/>
    </location>
</feature>
<reference evidence="9" key="1">
    <citation type="submission" date="2018-06" db="EMBL/GenBank/DDBJ databases">
        <title>Whole genome analysis of phage vB_ApiM_fHyAci03 infecting Acinetobacter pittii.</title>
        <authorList>
            <person name="Kiljunen S."/>
            <person name="Wicklund A."/>
            <person name="Skurnik M."/>
        </authorList>
    </citation>
    <scope>NUCLEOTIDE SEQUENCE [LARGE SCALE GENOMIC DNA]</scope>
</reference>
<gene>
    <name evidence="8" type="primary">rnlB</name>
    <name evidence="8" type="ORF">Ac3_009</name>
</gene>
<comment type="catalytic activity">
    <reaction evidence="4 5">
        <text>ATP + (ribonucleotide)n-3'-hydroxyl + 5'-phospho-(ribonucleotide)m = (ribonucleotide)n+m + AMP + diphosphate.</text>
        <dbReference type="EC" id="6.5.1.3"/>
    </reaction>
</comment>
<accession>A0A345AUJ5</accession>
<evidence type="ECO:0000256" key="3">
    <source>
        <dbReference type="ARBA" id="ARBA00022840"/>
    </source>
</evidence>
<feature type="active site" description="N6-AMP-lysine intermediate" evidence="5">
    <location>
        <position position="41"/>
    </location>
</feature>
<comment type="similarity">
    <text evidence="5">Belongs to the RNA ligase 2 family.</text>
</comment>
<dbReference type="GO" id="GO:0046872">
    <property type="term" value="F:metal ion binding"/>
    <property type="evidence" value="ECO:0007669"/>
    <property type="project" value="UniProtKB-UniRule"/>
</dbReference>
<keyword evidence="5" id="KW-0460">Magnesium</keyword>
<sequence>MSFIKYSSLENHTNDKFIRQCFDAIALGEGSVNTEFVAREKIHGTNFSVVITADSIKPAKRSGFIGETEKFFGYEDLMKDLIDVFEAIQSDLVANVPSFKSMQIFGEYAGEGIQKEVDYGPKSFYVFDIYMDAPDAGFSHGWWADDKVQEFCDYRGLKIAPLIARGTLEQLLKLPVEFDSIVPSLTWENMYSVHPQPAPKDNVAEGLVIKPNTPMFLRSGSRLAIKYKTDKFKEKGKSKLPKIPTPLPPEDLELLSKFSEYVTKARISNVVSHIGEVTTKDFGKVMGLTMKDIFEEAEREGLTLNAAQQPSKFKAELQKIVTTEIREIWLDLIQK</sequence>
<evidence type="ECO:0000256" key="4">
    <source>
        <dbReference type="ARBA" id="ARBA00034038"/>
    </source>
</evidence>
<name>A0A345AUJ5_9CAUD</name>
<comment type="cofactor">
    <cofactor evidence="5">
        <name>Mg(2+)</name>
        <dbReference type="ChEBI" id="CHEBI:18420"/>
    </cofactor>
    <cofactor evidence="5">
        <name>Mn(2+)</name>
        <dbReference type="ChEBI" id="CHEBI:29035"/>
    </cofactor>
    <text evidence="5">Binds 2 magnesium ions that may perform the catalytic activity via a two-metal mechanism.</text>
</comment>
<dbReference type="GeneID" id="55810040"/>
<dbReference type="InterPro" id="IPR021122">
    <property type="entry name" value="RNA_ligase_dom_REL/Rnl2"/>
</dbReference>
<evidence type="ECO:0000259" key="7">
    <source>
        <dbReference type="Pfam" id="PF18043"/>
    </source>
</evidence>
<keyword evidence="5" id="KW-0479">Metal-binding</keyword>
<feature type="binding site" evidence="5">
    <location>
        <position position="46"/>
    </location>
    <ligand>
        <name>AMP</name>
        <dbReference type="ChEBI" id="CHEBI:456215"/>
    </ligand>
</feature>
<dbReference type="Gene3D" id="3.30.1490.70">
    <property type="match status" value="1"/>
</dbReference>
<evidence type="ECO:0000313" key="8">
    <source>
        <dbReference type="EMBL" id="AXF40578.1"/>
    </source>
</evidence>
<dbReference type="EMBL" id="MH460829">
    <property type="protein sequence ID" value="AXF40578.1"/>
    <property type="molecule type" value="Genomic_DNA"/>
</dbReference>
<proteinExistence type="inferred from homology"/>
<dbReference type="EC" id="6.5.1.3" evidence="5"/>
<dbReference type="HAMAP" id="MF_04150">
    <property type="entry name" value="RNALIG2_T4"/>
    <property type="match status" value="1"/>
</dbReference>
<feature type="binding site" evidence="5">
    <location>
        <position position="107"/>
    </location>
    <ligand>
        <name>AMP</name>
        <dbReference type="ChEBI" id="CHEBI:456215"/>
    </ligand>
</feature>
<protein>
    <recommendedName>
        <fullName evidence="5">RNA ligase 2</fullName>
        <ecNumber evidence="5">6.5.1.3</ecNumber>
    </recommendedName>
    <alternativeName>
        <fullName evidence="5">Rnl2</fullName>
    </alternativeName>
</protein>
<dbReference type="NCBIfam" id="TIGR02307">
    <property type="entry name" value="RNA_lig_RNL2"/>
    <property type="match status" value="1"/>
</dbReference>
<dbReference type="InterPro" id="IPR012647">
    <property type="entry name" value="RNA_lig_RNL2"/>
</dbReference>
<dbReference type="SUPFAM" id="SSF56091">
    <property type="entry name" value="DNA ligase/mRNA capping enzyme, catalytic domain"/>
    <property type="match status" value="1"/>
</dbReference>
<dbReference type="RefSeq" id="YP_009880779.1">
    <property type="nucleotide sequence ID" value="NC_049438.1"/>
</dbReference>
<evidence type="ECO:0000256" key="5">
    <source>
        <dbReference type="HAMAP-Rule" id="MF_04150"/>
    </source>
</evidence>
<dbReference type="Proteomes" id="UP000255697">
    <property type="component" value="Segment"/>
</dbReference>
<feature type="binding site" evidence="5">
    <location>
        <position position="226"/>
    </location>
    <ligand>
        <name>AMP</name>
        <dbReference type="ChEBI" id="CHEBI:456215"/>
    </ligand>
</feature>
<dbReference type="InterPro" id="IPR044263">
    <property type="entry name" value="Rnl2_vir"/>
</dbReference>
<dbReference type="GO" id="GO:0005524">
    <property type="term" value="F:ATP binding"/>
    <property type="evidence" value="ECO:0007669"/>
    <property type="project" value="UniProtKB-UniRule"/>
</dbReference>
<comment type="domain">
    <text evidence="5">The adenylyltransferase domain in the N-terminus performs step 1 and step 3 reactions. The C-terminus domain is required for step 2 of the ligation pathway.</text>
</comment>
<evidence type="ECO:0000313" key="9">
    <source>
        <dbReference type="Proteomes" id="UP000255697"/>
    </source>
</evidence>